<feature type="compositionally biased region" description="Polar residues" evidence="1">
    <location>
        <begin position="27"/>
        <end position="37"/>
    </location>
</feature>
<feature type="region of interest" description="Disordered" evidence="1">
    <location>
        <begin position="1"/>
        <end position="71"/>
    </location>
</feature>
<name>A0A1B7SD67_9ASCO</name>
<dbReference type="GO" id="GO:0030686">
    <property type="term" value="C:90S preribosome"/>
    <property type="evidence" value="ECO:0007669"/>
    <property type="project" value="TreeGrafter"/>
</dbReference>
<accession>A0A1B7SD67</accession>
<evidence type="ECO:0000256" key="1">
    <source>
        <dbReference type="SAM" id="MobiDB-lite"/>
    </source>
</evidence>
<proteinExistence type="predicted"/>
<gene>
    <name evidence="2" type="ORF">OGATHE_002336</name>
</gene>
<reference evidence="2" key="2">
    <citation type="submission" date="2021-01" db="EMBL/GenBank/DDBJ databases">
        <authorList>
            <person name="Schikora-Tamarit M.A."/>
        </authorList>
    </citation>
    <scope>NUCLEOTIDE SEQUENCE</scope>
    <source>
        <strain evidence="2">NCAIM Y.01608</strain>
    </source>
</reference>
<dbReference type="RefSeq" id="XP_018209394.1">
    <property type="nucleotide sequence ID" value="XM_018354975.1"/>
</dbReference>
<feature type="compositionally biased region" description="Basic residues" evidence="1">
    <location>
        <begin position="55"/>
        <end position="71"/>
    </location>
</feature>
<evidence type="ECO:0000313" key="2">
    <source>
        <dbReference type="EMBL" id="KAH3672495.1"/>
    </source>
</evidence>
<dbReference type="PANTHER" id="PTHR24030">
    <property type="entry name" value="PROTEIN CMSS1"/>
    <property type="match status" value="1"/>
</dbReference>
<dbReference type="Pfam" id="PF14617">
    <property type="entry name" value="CMS1"/>
    <property type="match status" value="1"/>
</dbReference>
<keyword evidence="3" id="KW-1185">Reference proteome</keyword>
<dbReference type="GO" id="GO:0005634">
    <property type="term" value="C:nucleus"/>
    <property type="evidence" value="ECO:0007669"/>
    <property type="project" value="TreeGrafter"/>
</dbReference>
<dbReference type="AlphaFoldDB" id="A0A1B7SD67"/>
<reference evidence="2" key="1">
    <citation type="journal article" date="2021" name="Open Biol.">
        <title>Shared evolutionary footprints suggest mitochondrial oxidative damage underlies multiple complex I losses in fungi.</title>
        <authorList>
            <person name="Schikora-Tamarit M.A."/>
            <person name="Marcet-Houben M."/>
            <person name="Nosek J."/>
            <person name="Gabaldon T."/>
        </authorList>
    </citation>
    <scope>NUCLEOTIDE SEQUENCE</scope>
    <source>
        <strain evidence="2">NCAIM Y.01608</strain>
    </source>
</reference>
<comment type="caution">
    <text evidence="2">The sequence shown here is derived from an EMBL/GenBank/DDBJ whole genome shotgun (WGS) entry which is preliminary data.</text>
</comment>
<dbReference type="PANTHER" id="PTHR24030:SF0">
    <property type="entry name" value="PROTEIN CMSS1"/>
    <property type="match status" value="1"/>
</dbReference>
<protein>
    <submittedName>
        <fullName evidence="2">Uncharacterized protein</fullName>
    </submittedName>
</protein>
<dbReference type="EMBL" id="JAEUBD010000763">
    <property type="protein sequence ID" value="KAH3672495.1"/>
    <property type="molecule type" value="Genomic_DNA"/>
</dbReference>
<organism evidence="2 3">
    <name type="scientific">Ogataea polymorpha</name>
    <dbReference type="NCBI Taxonomy" id="460523"/>
    <lineage>
        <taxon>Eukaryota</taxon>
        <taxon>Fungi</taxon>
        <taxon>Dikarya</taxon>
        <taxon>Ascomycota</taxon>
        <taxon>Saccharomycotina</taxon>
        <taxon>Pichiomycetes</taxon>
        <taxon>Pichiales</taxon>
        <taxon>Pichiaceae</taxon>
        <taxon>Ogataea</taxon>
    </lineage>
</organism>
<sequence length="268" mass="30662">MSDHGDSLNDGLDYNYNSSDDQIESLVHNQETSSSDPEGQVEDYNHSKNHETHNVGKKRKCKSDKLSQKKRQKMLLDMEQKRNLAKEVPSVIAEKLAAKIRQRFPDLSPLELGELYIGKSAIVDTQSFVLERNLDNYKNYIQTQLKRVLQDKGYILVVSISAIRACDIFRAVKCLPIGSLKLISKNKLQDDLKVLKESKARLLIGTPGRISRILETENTPLTFKMIDAIICDSSFLDSKLQNIWDYDESFALVRKVLSMNEKCKVYLY</sequence>
<dbReference type="Proteomes" id="UP000788993">
    <property type="component" value="Unassembled WGS sequence"/>
</dbReference>
<evidence type="ECO:0000313" key="3">
    <source>
        <dbReference type="Proteomes" id="UP000788993"/>
    </source>
</evidence>
<dbReference type="InterPro" id="IPR032704">
    <property type="entry name" value="Cms1"/>
</dbReference>
<feature type="compositionally biased region" description="Basic and acidic residues" evidence="1">
    <location>
        <begin position="43"/>
        <end position="54"/>
    </location>
</feature>